<proteinExistence type="predicted"/>
<dbReference type="Proteomes" id="UP000887013">
    <property type="component" value="Unassembled WGS sequence"/>
</dbReference>
<evidence type="ECO:0000313" key="1">
    <source>
        <dbReference type="EMBL" id="GFT02252.1"/>
    </source>
</evidence>
<gene>
    <name evidence="1" type="ORF">NPIL_491741</name>
</gene>
<evidence type="ECO:0000313" key="2">
    <source>
        <dbReference type="Proteomes" id="UP000887013"/>
    </source>
</evidence>
<keyword evidence="2" id="KW-1185">Reference proteome</keyword>
<organism evidence="1 2">
    <name type="scientific">Nephila pilipes</name>
    <name type="common">Giant wood spider</name>
    <name type="synonym">Nephila maculata</name>
    <dbReference type="NCBI Taxonomy" id="299642"/>
    <lineage>
        <taxon>Eukaryota</taxon>
        <taxon>Metazoa</taxon>
        <taxon>Ecdysozoa</taxon>
        <taxon>Arthropoda</taxon>
        <taxon>Chelicerata</taxon>
        <taxon>Arachnida</taxon>
        <taxon>Araneae</taxon>
        <taxon>Araneomorphae</taxon>
        <taxon>Entelegynae</taxon>
        <taxon>Araneoidea</taxon>
        <taxon>Nephilidae</taxon>
        <taxon>Nephila</taxon>
    </lineage>
</organism>
<dbReference type="EMBL" id="BMAW01102011">
    <property type="protein sequence ID" value="GFT02252.1"/>
    <property type="molecule type" value="Genomic_DNA"/>
</dbReference>
<reference evidence="1" key="1">
    <citation type="submission" date="2020-08" db="EMBL/GenBank/DDBJ databases">
        <title>Multicomponent nature underlies the extraordinary mechanical properties of spider dragline silk.</title>
        <authorList>
            <person name="Kono N."/>
            <person name="Nakamura H."/>
            <person name="Mori M."/>
            <person name="Yoshida Y."/>
            <person name="Ohtoshi R."/>
            <person name="Malay A.D."/>
            <person name="Moran D.A.P."/>
            <person name="Tomita M."/>
            <person name="Numata K."/>
            <person name="Arakawa K."/>
        </authorList>
    </citation>
    <scope>NUCLEOTIDE SEQUENCE</scope>
</reference>
<accession>A0A8X6N9X0</accession>
<name>A0A8X6N9X0_NEPPI</name>
<protein>
    <submittedName>
        <fullName evidence="1">Uncharacterized protein</fullName>
    </submittedName>
</protein>
<sequence>MQWVVMQFSLQREMVRMISIRHYAPDPIPLKSKPWSVKGVGEISDGGFSRKIALKSADWVFAFQSVRSQMNRAPRIRSYHQPTIS</sequence>
<dbReference type="AlphaFoldDB" id="A0A8X6N9X0"/>
<comment type="caution">
    <text evidence="1">The sequence shown here is derived from an EMBL/GenBank/DDBJ whole genome shotgun (WGS) entry which is preliminary data.</text>
</comment>